<dbReference type="Proteomes" id="UP000253831">
    <property type="component" value="Unassembled WGS sequence"/>
</dbReference>
<dbReference type="InterPro" id="IPR010836">
    <property type="entry name" value="SapC"/>
</dbReference>
<comment type="caution">
    <text evidence="1">The sequence shown here is derived from an EMBL/GenBank/DDBJ whole genome shotgun (WGS) entry which is preliminary data.</text>
</comment>
<sequence>MAKQLLIYETAVPVSATRHAGVSLEGSDSYAFSAAINAVPLMAVEFPRATAEYAVVFAADGDELMPVVILGIRNEQNLYLAPDGHWKADYIPAFIRRYPFVFASTADGKSLTLCIDESHPGVNREGRGDALFGDDGKPTPYVDKVLEFLKDYQAQFERTRVFGRRLKDLGLLEPMQATVSTPKGEKLSLRGFMVVGRDKLRALSGETLQQLVKSDELELLYLHLASLRNFNTVKDRLVGTLADEQPAADAS</sequence>
<gene>
    <name evidence="1" type="ORF">DVS81_15385</name>
</gene>
<organism evidence="1 2">
    <name type="scientific">Candidatus Accumulibacter meliphilus</name>
    <dbReference type="NCBI Taxonomy" id="2211374"/>
    <lineage>
        <taxon>Bacteria</taxon>
        <taxon>Pseudomonadati</taxon>
        <taxon>Pseudomonadota</taxon>
        <taxon>Betaproteobacteria</taxon>
        <taxon>Candidatus Accumulibacter</taxon>
    </lineage>
</organism>
<name>A0A369XJY1_9PROT</name>
<proteinExistence type="predicted"/>
<dbReference type="Pfam" id="PF07277">
    <property type="entry name" value="SapC"/>
    <property type="match status" value="1"/>
</dbReference>
<accession>A0A369XJY1</accession>
<dbReference type="AlphaFoldDB" id="A0A369XJY1"/>
<evidence type="ECO:0000313" key="2">
    <source>
        <dbReference type="Proteomes" id="UP000253831"/>
    </source>
</evidence>
<reference evidence="1 2" key="1">
    <citation type="submission" date="2018-05" db="EMBL/GenBank/DDBJ databases">
        <title>Integrated omic analyses show evidence that a Ca. Accumulibacter phosphatis strain performs denitrification under micro-aerobic conditions.</title>
        <authorList>
            <person name="Camejo P.Y."/>
            <person name="Katherine M.D."/>
            <person name="Daniel N.R."/>
        </authorList>
    </citation>
    <scope>NUCLEOTIDE SEQUENCE [LARGE SCALE GENOMIC DNA]</scope>
    <source>
        <strain evidence="1">UW-LDO-IC</strain>
    </source>
</reference>
<dbReference type="EMBL" id="QPGA01000035">
    <property type="protein sequence ID" value="RDE49670.1"/>
    <property type="molecule type" value="Genomic_DNA"/>
</dbReference>
<protein>
    <submittedName>
        <fullName evidence="1">Multidrug transporter</fullName>
    </submittedName>
</protein>
<evidence type="ECO:0000313" key="1">
    <source>
        <dbReference type="EMBL" id="RDE49670.1"/>
    </source>
</evidence>